<dbReference type="Proteomes" id="UP000694240">
    <property type="component" value="Chromosome 1"/>
</dbReference>
<sequence>MCPIEPQARTSTMLNPIGSFDFKRLTYSLARSSPASKWVFPFCSGKPCFATFSLWKLKKTKRPRKRERPVLRLMTMEGLSSALTTVEEDFLPVVDSLGRAEEEPPRRRGRRPWNEMELGFLWEIAVENVVGESKADALVAILPLLLLL</sequence>
<protein>
    <submittedName>
        <fullName evidence="1">Uncharacterized protein</fullName>
    </submittedName>
</protein>
<keyword evidence="2" id="KW-1185">Reference proteome</keyword>
<gene>
    <name evidence="1" type="ORF">ISN45_At01g047770</name>
</gene>
<evidence type="ECO:0000313" key="2">
    <source>
        <dbReference type="Proteomes" id="UP000694240"/>
    </source>
</evidence>
<name>A0A8T2GR51_9BRAS</name>
<comment type="caution">
    <text evidence="1">The sequence shown here is derived from an EMBL/GenBank/DDBJ whole genome shotgun (WGS) entry which is preliminary data.</text>
</comment>
<dbReference type="EMBL" id="JAEFBK010000001">
    <property type="protein sequence ID" value="KAG7649760.1"/>
    <property type="molecule type" value="Genomic_DNA"/>
</dbReference>
<dbReference type="AlphaFoldDB" id="A0A8T2GR51"/>
<accession>A0A8T2GR51</accession>
<organism evidence="1 2">
    <name type="scientific">Arabidopsis thaliana x Arabidopsis arenosa</name>
    <dbReference type="NCBI Taxonomy" id="1240361"/>
    <lineage>
        <taxon>Eukaryota</taxon>
        <taxon>Viridiplantae</taxon>
        <taxon>Streptophyta</taxon>
        <taxon>Embryophyta</taxon>
        <taxon>Tracheophyta</taxon>
        <taxon>Spermatophyta</taxon>
        <taxon>Magnoliopsida</taxon>
        <taxon>eudicotyledons</taxon>
        <taxon>Gunneridae</taxon>
        <taxon>Pentapetalae</taxon>
        <taxon>rosids</taxon>
        <taxon>malvids</taxon>
        <taxon>Brassicales</taxon>
        <taxon>Brassicaceae</taxon>
        <taxon>Camelineae</taxon>
        <taxon>Arabidopsis</taxon>
    </lineage>
</organism>
<reference evidence="1 2" key="1">
    <citation type="submission" date="2020-12" db="EMBL/GenBank/DDBJ databases">
        <title>Concerted genomic and epigenomic changes stabilize Arabidopsis allopolyploids.</title>
        <authorList>
            <person name="Chen Z."/>
        </authorList>
    </citation>
    <scope>NUCLEOTIDE SEQUENCE [LARGE SCALE GENOMIC DNA]</scope>
    <source>
        <strain evidence="1">Allo738</strain>
        <tissue evidence="1">Leaf</tissue>
    </source>
</reference>
<evidence type="ECO:0000313" key="1">
    <source>
        <dbReference type="EMBL" id="KAG7649760.1"/>
    </source>
</evidence>
<proteinExistence type="predicted"/>